<dbReference type="InterPro" id="IPR029044">
    <property type="entry name" value="Nucleotide-diphossugar_trans"/>
</dbReference>
<dbReference type="AlphaFoldDB" id="A0A6F8PWX3"/>
<evidence type="ECO:0000259" key="1">
    <source>
        <dbReference type="Pfam" id="PF03407"/>
    </source>
</evidence>
<organism evidence="2 3">
    <name type="scientific">Thiosulfatimonas sediminis</name>
    <dbReference type="NCBI Taxonomy" id="2675054"/>
    <lineage>
        <taxon>Bacteria</taxon>
        <taxon>Pseudomonadati</taxon>
        <taxon>Pseudomonadota</taxon>
        <taxon>Gammaproteobacteria</taxon>
        <taxon>Thiotrichales</taxon>
        <taxon>Piscirickettsiaceae</taxon>
        <taxon>Thiosulfatimonas</taxon>
    </lineage>
</organism>
<sequence>MLKIIGFYTDDALYSEHARLMKASLVRFGLEPYLEKVSADEWQKIIAFKPEFIHRACQKFPNDKILYIDADAFVHADLRGFFADVKEDIAVHYFQGKELASGTLFINNTPSARALVNEWVLRMRANPKLWDQKVLEEVVADWKQKGQVSIKELGPEFTYIYDLTPKRYGLDNLSKPLVEHLQASREHRLIKQIHESSALKRLWVKSLLNRHYRRIVNRRKVSQALAQQVNIILNFPTLD</sequence>
<dbReference type="EMBL" id="AP021889">
    <property type="protein sequence ID" value="BBP46619.1"/>
    <property type="molecule type" value="Genomic_DNA"/>
</dbReference>
<evidence type="ECO:0000313" key="3">
    <source>
        <dbReference type="Proteomes" id="UP000501726"/>
    </source>
</evidence>
<evidence type="ECO:0000313" key="2">
    <source>
        <dbReference type="EMBL" id="BBP46619.1"/>
    </source>
</evidence>
<proteinExistence type="predicted"/>
<name>A0A6F8PWX3_9GAMM</name>
<dbReference type="Pfam" id="PF03407">
    <property type="entry name" value="Nucleotid_trans"/>
    <property type="match status" value="1"/>
</dbReference>
<keyword evidence="3" id="KW-1185">Reference proteome</keyword>
<dbReference type="KEGG" id="tse:THMIRHAS_19920"/>
<dbReference type="Gene3D" id="3.90.550.10">
    <property type="entry name" value="Spore Coat Polysaccharide Biosynthesis Protein SpsA, Chain A"/>
    <property type="match status" value="1"/>
</dbReference>
<dbReference type="RefSeq" id="WP_173273445.1">
    <property type="nucleotide sequence ID" value="NZ_AP021889.1"/>
</dbReference>
<dbReference type="SUPFAM" id="SSF53448">
    <property type="entry name" value="Nucleotide-diphospho-sugar transferases"/>
    <property type="match status" value="1"/>
</dbReference>
<protein>
    <recommendedName>
        <fullName evidence="1">Nucleotide-diphospho-sugar transferase domain-containing protein</fullName>
    </recommendedName>
</protein>
<feature type="domain" description="Nucleotide-diphospho-sugar transferase" evidence="1">
    <location>
        <begin position="90"/>
        <end position="151"/>
    </location>
</feature>
<accession>A0A6F8PWX3</accession>
<dbReference type="Proteomes" id="UP000501726">
    <property type="component" value="Chromosome"/>
</dbReference>
<gene>
    <name evidence="2" type="ORF">THMIRHAS_19920</name>
</gene>
<dbReference type="InterPro" id="IPR005069">
    <property type="entry name" value="Nucl-diP-sugar_transferase"/>
</dbReference>
<reference evidence="3" key="1">
    <citation type="submission" date="2019-11" db="EMBL/GenBank/DDBJ databases">
        <title>Isolation and characterization of two novel species in the genus Thiomicrorhabdus.</title>
        <authorList>
            <person name="Mochizuki J."/>
            <person name="Kojima H."/>
            <person name="Fukui M."/>
        </authorList>
    </citation>
    <scope>NUCLEOTIDE SEQUENCE [LARGE SCALE GENOMIC DNA]</scope>
    <source>
        <strain evidence="3">aks77</strain>
    </source>
</reference>